<dbReference type="RefSeq" id="WP_115978950.1">
    <property type="nucleotide sequence ID" value="NZ_CAJXNW010000002.1"/>
</dbReference>
<dbReference type="OrthoDB" id="7877183at2"/>
<dbReference type="EMBL" id="QOHR01000005">
    <property type="protein sequence ID" value="REC57695.1"/>
    <property type="molecule type" value="Genomic_DNA"/>
</dbReference>
<reference evidence="2 3" key="1">
    <citation type="journal article" date="2017" name="Int. J. Syst. Evol. Microbiol.">
        <title>Rhodosalinus sediminis gen. nov., sp. nov., isolated from marine saltern.</title>
        <authorList>
            <person name="Guo L.Y."/>
            <person name="Ling S.K."/>
            <person name="Li C.M."/>
            <person name="Chen G.J."/>
            <person name="Du Z.J."/>
        </authorList>
    </citation>
    <scope>NUCLEOTIDE SEQUENCE [LARGE SCALE GENOMIC DNA]</scope>
    <source>
        <strain evidence="2 3">WDN1C137</strain>
    </source>
</reference>
<dbReference type="Proteomes" id="UP000257131">
    <property type="component" value="Unassembled WGS sequence"/>
</dbReference>
<feature type="region of interest" description="Disordered" evidence="1">
    <location>
        <begin position="100"/>
        <end position="123"/>
    </location>
</feature>
<dbReference type="AlphaFoldDB" id="A0A3D9BVZ0"/>
<gene>
    <name evidence="2" type="ORF">DRV84_05850</name>
</gene>
<proteinExistence type="predicted"/>
<evidence type="ECO:0000313" key="3">
    <source>
        <dbReference type="Proteomes" id="UP000257131"/>
    </source>
</evidence>
<feature type="compositionally biased region" description="Basic residues" evidence="1">
    <location>
        <begin position="109"/>
        <end position="123"/>
    </location>
</feature>
<protein>
    <submittedName>
        <fullName evidence="2">Uncharacterized protein</fullName>
    </submittedName>
</protein>
<sequence length="123" mass="13140">MDGTPAGGLPDFGASAPMCAEGAMLLDRTISQLDVGPLPPDRAADLARLGYMQWLGALPGDGDYRREAMQAYTRAAPRARRSPAVAVFCDLLVASTRMPPRPLPLALPPRRRRGGARARRTTG</sequence>
<evidence type="ECO:0000313" key="2">
    <source>
        <dbReference type="EMBL" id="REC57695.1"/>
    </source>
</evidence>
<accession>A0A3D9BVZ0</accession>
<organism evidence="2 3">
    <name type="scientific">Rhodosalinus sediminis</name>
    <dbReference type="NCBI Taxonomy" id="1940533"/>
    <lineage>
        <taxon>Bacteria</taxon>
        <taxon>Pseudomonadati</taxon>
        <taxon>Pseudomonadota</taxon>
        <taxon>Alphaproteobacteria</taxon>
        <taxon>Rhodobacterales</taxon>
        <taxon>Paracoccaceae</taxon>
        <taxon>Rhodosalinus</taxon>
    </lineage>
</organism>
<comment type="caution">
    <text evidence="2">The sequence shown here is derived from an EMBL/GenBank/DDBJ whole genome shotgun (WGS) entry which is preliminary data.</text>
</comment>
<name>A0A3D9BVZ0_9RHOB</name>
<evidence type="ECO:0000256" key="1">
    <source>
        <dbReference type="SAM" id="MobiDB-lite"/>
    </source>
</evidence>
<keyword evidence="3" id="KW-1185">Reference proteome</keyword>